<dbReference type="AlphaFoldDB" id="A0A7W2L6W3"/>
<sequence>MAEVTDVTTLHVQKISVTAPEQAEIWNLVHGVGTPVPASGIYRCTGCGDEIASNKGDKFPPQNHHQHPWIGTETTWQLIVKTSTK</sequence>
<dbReference type="EMBL" id="JACGDG010000053">
    <property type="protein sequence ID" value="MBA6119421.1"/>
    <property type="molecule type" value="Genomic_DNA"/>
</dbReference>
<evidence type="ECO:0000313" key="1">
    <source>
        <dbReference type="EMBL" id="MBA6119421.1"/>
    </source>
</evidence>
<name>A0A7W2L6W3_PSEPU</name>
<evidence type="ECO:0000313" key="2">
    <source>
        <dbReference type="Proteomes" id="UP000553948"/>
    </source>
</evidence>
<protein>
    <submittedName>
        <fullName evidence="1">Protein L</fullName>
    </submittedName>
</protein>
<dbReference type="RefSeq" id="WP_182387788.1">
    <property type="nucleotide sequence ID" value="NZ_JACGDG010000053.1"/>
</dbReference>
<dbReference type="Proteomes" id="UP000553948">
    <property type="component" value="Unassembled WGS sequence"/>
</dbReference>
<accession>A0A7W2L6W3</accession>
<organism evidence="1 2">
    <name type="scientific">Pseudomonas putida</name>
    <name type="common">Arthrobacter siderocapsulatus</name>
    <dbReference type="NCBI Taxonomy" id="303"/>
    <lineage>
        <taxon>Bacteria</taxon>
        <taxon>Pseudomonadati</taxon>
        <taxon>Pseudomonadota</taxon>
        <taxon>Gammaproteobacteria</taxon>
        <taxon>Pseudomonadales</taxon>
        <taxon>Pseudomonadaceae</taxon>
        <taxon>Pseudomonas</taxon>
    </lineage>
</organism>
<comment type="caution">
    <text evidence="1">The sequence shown here is derived from an EMBL/GenBank/DDBJ whole genome shotgun (WGS) entry which is preliminary data.</text>
</comment>
<gene>
    <name evidence="1" type="ORF">H4C47_27390</name>
</gene>
<reference evidence="1 2" key="1">
    <citation type="submission" date="2020-07" db="EMBL/GenBank/DDBJ databases">
        <title>Diversity of carbapenemase encoding genes among Pseudomonas putida group clinical isolates in a tertiary Brazilian hospital.</title>
        <authorList>
            <person name="Alberto-Lei F."/>
            <person name="Nodari C.S."/>
            <person name="Streling A.P."/>
            <person name="Paulino J.T."/>
            <person name="Bessa-Neto F.O."/>
            <person name="Cayo R."/>
            <person name="Gales A.C."/>
        </authorList>
    </citation>
    <scope>NUCLEOTIDE SEQUENCE [LARGE SCALE GENOMIC DNA]</scope>
    <source>
        <strain evidence="1 2">12464</strain>
    </source>
</reference>
<proteinExistence type="predicted"/>